<dbReference type="RefSeq" id="WP_129207181.1">
    <property type="nucleotide sequence ID" value="NZ_BMGU01000001.1"/>
</dbReference>
<protein>
    <submittedName>
        <fullName evidence="1">Uncharacterized protein</fullName>
    </submittedName>
</protein>
<accession>A0A4V1NVX1</accession>
<evidence type="ECO:0000313" key="2">
    <source>
        <dbReference type="Proteomes" id="UP000290253"/>
    </source>
</evidence>
<proteinExistence type="predicted"/>
<dbReference type="AlphaFoldDB" id="A0A4V1NVX1"/>
<organism evidence="1 2">
    <name type="scientific">Silvibacterium dinghuense</name>
    <dbReference type="NCBI Taxonomy" id="1560006"/>
    <lineage>
        <taxon>Bacteria</taxon>
        <taxon>Pseudomonadati</taxon>
        <taxon>Acidobacteriota</taxon>
        <taxon>Terriglobia</taxon>
        <taxon>Terriglobales</taxon>
        <taxon>Acidobacteriaceae</taxon>
        <taxon>Silvibacterium</taxon>
    </lineage>
</organism>
<dbReference type="OrthoDB" id="9836951at2"/>
<keyword evidence="2" id="KW-1185">Reference proteome</keyword>
<comment type="caution">
    <text evidence="1">The sequence shown here is derived from an EMBL/GenBank/DDBJ whole genome shotgun (WGS) entry which is preliminary data.</text>
</comment>
<name>A0A4V1NVX1_9BACT</name>
<gene>
    <name evidence="1" type="ORF">ESZ00_05730</name>
</gene>
<dbReference type="EMBL" id="SDMK01000001">
    <property type="protein sequence ID" value="RXS97402.1"/>
    <property type="molecule type" value="Genomic_DNA"/>
</dbReference>
<sequence>MTNAHGARASDSCVIESDENGVLIDREGHRYSGLFDGEYVVFADANGNRLRGAWILGSGETKGIAGGGELDCRFQFTFKDHGAGNQRLNAGFTFAGTVGEAVAAFRRAGYFMSRLDNRFNREHAPPAGGELLHLRSRGRWLTGADSGHAILEVHPEIATPVSGQIHVGEHNPTRGMGVGFLLHQWELRSKR</sequence>
<evidence type="ECO:0000313" key="1">
    <source>
        <dbReference type="EMBL" id="RXS97402.1"/>
    </source>
</evidence>
<dbReference type="Proteomes" id="UP000290253">
    <property type="component" value="Unassembled WGS sequence"/>
</dbReference>
<reference evidence="1 2" key="1">
    <citation type="journal article" date="2016" name="Int. J. Syst. Evol. Microbiol.">
        <title>Acidipila dinghuensis sp. nov., an acidobacterium isolated from forest soil.</title>
        <authorList>
            <person name="Jiang Y.W."/>
            <person name="Wang J."/>
            <person name="Chen M.H."/>
            <person name="Lv Y.Y."/>
            <person name="Qiu L.H."/>
        </authorList>
    </citation>
    <scope>NUCLEOTIDE SEQUENCE [LARGE SCALE GENOMIC DNA]</scope>
    <source>
        <strain evidence="1 2">DHOF10</strain>
    </source>
</reference>